<feature type="transmembrane region" description="Helical" evidence="1">
    <location>
        <begin position="54"/>
        <end position="73"/>
    </location>
</feature>
<dbReference type="RefSeq" id="WP_133644975.1">
    <property type="nucleotide sequence ID" value="NZ_SNYI01000003.1"/>
</dbReference>
<evidence type="ECO:0000313" key="3">
    <source>
        <dbReference type="EMBL" id="TDQ29402.1"/>
    </source>
</evidence>
<sequence length="105" mass="12757">MEHKNHEKYLKAKKKVDELKGFYIHLLVYLGVNIFILANIYLEVRDSDQSFWQAGHFFTLFFWGIGILFHAAYTFEFNPFFGKDWEEKKISKFMEEDKEESKKYQ</sequence>
<comment type="caution">
    <text evidence="3">The sequence shown here is derived from an EMBL/GenBank/DDBJ whole genome shotgun (WGS) entry which is preliminary data.</text>
</comment>
<dbReference type="EMBL" id="SNYI01000003">
    <property type="protein sequence ID" value="TDQ29402.1"/>
    <property type="molecule type" value="Genomic_DNA"/>
</dbReference>
<evidence type="ECO:0000256" key="1">
    <source>
        <dbReference type="SAM" id="Phobius"/>
    </source>
</evidence>
<keyword evidence="4" id="KW-1185">Reference proteome</keyword>
<keyword evidence="1" id="KW-0472">Membrane</keyword>
<proteinExistence type="predicted"/>
<organism evidence="3 4">
    <name type="scientific">Zeaxanthinibacter enoshimensis</name>
    <dbReference type="NCBI Taxonomy" id="392009"/>
    <lineage>
        <taxon>Bacteria</taxon>
        <taxon>Pseudomonadati</taxon>
        <taxon>Bacteroidota</taxon>
        <taxon>Flavobacteriia</taxon>
        <taxon>Flavobacteriales</taxon>
        <taxon>Flavobacteriaceae</taxon>
        <taxon>Zeaxanthinibacter</taxon>
    </lineage>
</organism>
<dbReference type="Pfam" id="PF13239">
    <property type="entry name" value="2TM"/>
    <property type="match status" value="1"/>
</dbReference>
<feature type="domain" description="2TM" evidence="2">
    <location>
        <begin position="11"/>
        <end position="95"/>
    </location>
</feature>
<dbReference type="OrthoDB" id="8965954at2"/>
<accession>A0A4R6TKM8</accession>
<feature type="transmembrane region" description="Helical" evidence="1">
    <location>
        <begin position="21"/>
        <end position="42"/>
    </location>
</feature>
<gene>
    <name evidence="3" type="ORF">CLV82_2860</name>
</gene>
<reference evidence="3 4" key="1">
    <citation type="submission" date="2019-03" db="EMBL/GenBank/DDBJ databases">
        <title>Genomic Encyclopedia of Archaeal and Bacterial Type Strains, Phase II (KMG-II): from individual species to whole genera.</title>
        <authorList>
            <person name="Goeker M."/>
        </authorList>
    </citation>
    <scope>NUCLEOTIDE SEQUENCE [LARGE SCALE GENOMIC DNA]</scope>
    <source>
        <strain evidence="3 4">DSM 18435</strain>
    </source>
</reference>
<keyword evidence="1" id="KW-0812">Transmembrane</keyword>
<evidence type="ECO:0000259" key="2">
    <source>
        <dbReference type="Pfam" id="PF13239"/>
    </source>
</evidence>
<protein>
    <submittedName>
        <fullName evidence="3">2TM domain-containing protein</fullName>
    </submittedName>
</protein>
<name>A0A4R6TKM8_9FLAO</name>
<evidence type="ECO:0000313" key="4">
    <source>
        <dbReference type="Proteomes" id="UP000295468"/>
    </source>
</evidence>
<keyword evidence="1" id="KW-1133">Transmembrane helix</keyword>
<dbReference type="InterPro" id="IPR025698">
    <property type="entry name" value="2TM_dom"/>
</dbReference>
<dbReference type="AlphaFoldDB" id="A0A4R6TKM8"/>
<dbReference type="Proteomes" id="UP000295468">
    <property type="component" value="Unassembled WGS sequence"/>
</dbReference>